<organism evidence="2 3">
    <name type="scientific">Racocetra fulgida</name>
    <dbReference type="NCBI Taxonomy" id="60492"/>
    <lineage>
        <taxon>Eukaryota</taxon>
        <taxon>Fungi</taxon>
        <taxon>Fungi incertae sedis</taxon>
        <taxon>Mucoromycota</taxon>
        <taxon>Glomeromycotina</taxon>
        <taxon>Glomeromycetes</taxon>
        <taxon>Diversisporales</taxon>
        <taxon>Gigasporaceae</taxon>
        <taxon>Racocetra</taxon>
    </lineage>
</organism>
<feature type="compositionally biased region" description="Polar residues" evidence="1">
    <location>
        <begin position="21"/>
        <end position="38"/>
    </location>
</feature>
<name>A0A9N9AAY8_9GLOM</name>
<evidence type="ECO:0000256" key="1">
    <source>
        <dbReference type="SAM" id="MobiDB-lite"/>
    </source>
</evidence>
<dbReference type="EMBL" id="CAJVPZ010003186">
    <property type="protein sequence ID" value="CAG8526259.1"/>
    <property type="molecule type" value="Genomic_DNA"/>
</dbReference>
<evidence type="ECO:0000313" key="3">
    <source>
        <dbReference type="Proteomes" id="UP000789396"/>
    </source>
</evidence>
<comment type="caution">
    <text evidence="2">The sequence shown here is derived from an EMBL/GenBank/DDBJ whole genome shotgun (WGS) entry which is preliminary data.</text>
</comment>
<feature type="region of interest" description="Disordered" evidence="1">
    <location>
        <begin position="1"/>
        <end position="42"/>
    </location>
</feature>
<feature type="region of interest" description="Disordered" evidence="1">
    <location>
        <begin position="145"/>
        <end position="171"/>
    </location>
</feature>
<keyword evidence="3" id="KW-1185">Reference proteome</keyword>
<feature type="compositionally biased region" description="Basic and acidic residues" evidence="1">
    <location>
        <begin position="1"/>
        <end position="11"/>
    </location>
</feature>
<proteinExistence type="predicted"/>
<sequence length="366" mass="41142">MSSKNQSKDPINELSNKRLKISQSTAPQKSIPIGSTSLLKPHRRQQPLPMYLIVYEELPDGSTVERSVINPRFPKYRTDDVYITQKPSNPTKISENIRKIPAISSTSLTPNFNKTLLAKTVVDKPITPLIRTTNNKDSCQEIQAESNERASRISINREHPSDLEDKSERNENINTQKIIGSSNGTHMPEIITIPDDDNDETAFHLDRATHSFYNDVNALSPTSSLDIEVGSEMSDLEEIDLGKPMWEPQKHKDSQSDVVEESLNIVYVSETFCLPVIKNVIEIGSSEESGSELGTGDLEDEEMDVATSSDDDYYTGFRIFDLIPDNSPDTMLQIINTSLPYDVKRLKQKRSIANTAGTVKRRRTRS</sequence>
<feature type="compositionally biased region" description="Basic and acidic residues" evidence="1">
    <location>
        <begin position="146"/>
        <end position="171"/>
    </location>
</feature>
<dbReference type="AlphaFoldDB" id="A0A9N9AAY8"/>
<gene>
    <name evidence="2" type="ORF">RFULGI_LOCUS3584</name>
</gene>
<protein>
    <submittedName>
        <fullName evidence="2">19630_t:CDS:1</fullName>
    </submittedName>
</protein>
<accession>A0A9N9AAY8</accession>
<dbReference type="Proteomes" id="UP000789396">
    <property type="component" value="Unassembled WGS sequence"/>
</dbReference>
<dbReference type="OrthoDB" id="2394352at2759"/>
<reference evidence="2" key="1">
    <citation type="submission" date="2021-06" db="EMBL/GenBank/DDBJ databases">
        <authorList>
            <person name="Kallberg Y."/>
            <person name="Tangrot J."/>
            <person name="Rosling A."/>
        </authorList>
    </citation>
    <scope>NUCLEOTIDE SEQUENCE</scope>
    <source>
        <strain evidence="2">IN212</strain>
    </source>
</reference>
<evidence type="ECO:0000313" key="2">
    <source>
        <dbReference type="EMBL" id="CAG8526259.1"/>
    </source>
</evidence>